<dbReference type="InterPro" id="IPR001346">
    <property type="entry name" value="Interferon_reg_fact_DNA-bd_dom"/>
</dbReference>
<dbReference type="GO" id="GO:0005634">
    <property type="term" value="C:nucleus"/>
    <property type="evidence" value="ECO:0007669"/>
    <property type="project" value="UniProtKB-SubCell"/>
</dbReference>
<sequence>MAEGGPRRLRPWLLAQLQSGRYPGLQWDDAAQTALRIPWAHGGRSGAKESSGAALCRAWAEYKGRVRPGDPPDPAGWKTRLRCALSRSPEFRELRGRGRADGPSPYRVYRLLPARDKAPPLEEPPLRIEVESTEPLPPAHGDAVLLLRLRQGPAVAWQGALPPGEYLLSPPGHEGAPPPLPRLVLPAGAGPGRGFLLSSAPHGLFLRMRPGDGPAPGTVRGPHAPHGPLQQGALLQPFDAGRFRQGET</sequence>
<evidence type="ECO:0000256" key="4">
    <source>
        <dbReference type="ARBA" id="ARBA00023159"/>
    </source>
</evidence>
<reference evidence="9" key="1">
    <citation type="submission" date="2019-04" db="EMBL/GenBank/DDBJ databases">
        <title>Genome assembly of Zosterops borbonicus 15179.</title>
        <authorList>
            <person name="Leroy T."/>
            <person name="Anselmetti Y."/>
            <person name="Tilak M.-K."/>
            <person name="Nabholz B."/>
        </authorList>
    </citation>
    <scope>NUCLEOTIDE SEQUENCE</scope>
    <source>
        <strain evidence="9">HGM_15179</strain>
        <tissue evidence="9">Muscle</tissue>
    </source>
</reference>
<dbReference type="EMBL" id="SWJQ01000813">
    <property type="protein sequence ID" value="TRZ10743.1"/>
    <property type="molecule type" value="Genomic_DNA"/>
</dbReference>
<feature type="region of interest" description="Disordered" evidence="7">
    <location>
        <begin position="208"/>
        <end position="248"/>
    </location>
</feature>
<keyword evidence="5" id="KW-0804">Transcription</keyword>
<evidence type="ECO:0000256" key="7">
    <source>
        <dbReference type="SAM" id="MobiDB-lite"/>
    </source>
</evidence>
<name>A0A8K1LEF2_9PASS</name>
<evidence type="ECO:0000256" key="1">
    <source>
        <dbReference type="ARBA" id="ARBA00004123"/>
    </source>
</evidence>
<dbReference type="AlphaFoldDB" id="A0A8K1LEF2"/>
<evidence type="ECO:0000256" key="2">
    <source>
        <dbReference type="ARBA" id="ARBA00023015"/>
    </source>
</evidence>
<dbReference type="Gene3D" id="1.10.10.10">
    <property type="entry name" value="Winged helix-like DNA-binding domain superfamily/Winged helix DNA-binding domain"/>
    <property type="match status" value="1"/>
</dbReference>
<dbReference type="PROSITE" id="PS51507">
    <property type="entry name" value="IRF_2"/>
    <property type="match status" value="1"/>
</dbReference>
<dbReference type="GO" id="GO:0002376">
    <property type="term" value="P:immune system process"/>
    <property type="evidence" value="ECO:0007669"/>
    <property type="project" value="TreeGrafter"/>
</dbReference>
<comment type="caution">
    <text evidence="9">The sequence shown here is derived from an EMBL/GenBank/DDBJ whole genome shotgun (WGS) entry which is preliminary data.</text>
</comment>
<dbReference type="CDD" id="cd00103">
    <property type="entry name" value="IRF"/>
    <property type="match status" value="1"/>
</dbReference>
<evidence type="ECO:0000256" key="3">
    <source>
        <dbReference type="ARBA" id="ARBA00023125"/>
    </source>
</evidence>
<evidence type="ECO:0000259" key="8">
    <source>
        <dbReference type="PROSITE" id="PS51507"/>
    </source>
</evidence>
<keyword evidence="6" id="KW-0539">Nucleus</keyword>
<evidence type="ECO:0000313" key="9">
    <source>
        <dbReference type="EMBL" id="TRZ10743.1"/>
    </source>
</evidence>
<dbReference type="PANTHER" id="PTHR11949">
    <property type="entry name" value="INTERFERON REGULATORY FACTOR"/>
    <property type="match status" value="1"/>
</dbReference>
<dbReference type="PANTHER" id="PTHR11949:SF53">
    <property type="entry name" value="IRF TRYPTOPHAN PENTAD REPEAT DOMAIN-CONTAINING PROTEIN"/>
    <property type="match status" value="1"/>
</dbReference>
<dbReference type="InterPro" id="IPR036390">
    <property type="entry name" value="WH_DNA-bd_sf"/>
</dbReference>
<dbReference type="Proteomes" id="UP000796761">
    <property type="component" value="Unassembled WGS sequence"/>
</dbReference>
<dbReference type="SMART" id="SM00348">
    <property type="entry name" value="IRF"/>
    <property type="match status" value="1"/>
</dbReference>
<dbReference type="GO" id="GO:0000978">
    <property type="term" value="F:RNA polymerase II cis-regulatory region sequence-specific DNA binding"/>
    <property type="evidence" value="ECO:0007669"/>
    <property type="project" value="TreeGrafter"/>
</dbReference>
<dbReference type="Pfam" id="PF00605">
    <property type="entry name" value="IRF"/>
    <property type="match status" value="1"/>
</dbReference>
<keyword evidence="3" id="KW-0238">DNA-binding</keyword>
<proteinExistence type="predicted"/>
<dbReference type="OrthoDB" id="5958224at2759"/>
<dbReference type="GO" id="GO:0000981">
    <property type="term" value="F:DNA-binding transcription factor activity, RNA polymerase II-specific"/>
    <property type="evidence" value="ECO:0007669"/>
    <property type="project" value="TreeGrafter"/>
</dbReference>
<keyword evidence="2" id="KW-0805">Transcription regulation</keyword>
<evidence type="ECO:0000313" key="10">
    <source>
        <dbReference type="Proteomes" id="UP000796761"/>
    </source>
</evidence>
<feature type="domain" description="IRF tryptophan pentad repeat" evidence="8">
    <location>
        <begin position="6"/>
        <end position="113"/>
    </location>
</feature>
<dbReference type="PRINTS" id="PR00267">
    <property type="entry name" value="INTFRNREGFCT"/>
</dbReference>
<accession>A0A8K1LEF2</accession>
<comment type="subcellular location">
    <subcellularLocation>
        <location evidence="1">Nucleus</location>
    </subcellularLocation>
</comment>
<dbReference type="InterPro" id="IPR036388">
    <property type="entry name" value="WH-like_DNA-bd_sf"/>
</dbReference>
<organism evidence="9 10">
    <name type="scientific">Zosterops borbonicus</name>
    <dbReference type="NCBI Taxonomy" id="364589"/>
    <lineage>
        <taxon>Eukaryota</taxon>
        <taxon>Metazoa</taxon>
        <taxon>Chordata</taxon>
        <taxon>Craniata</taxon>
        <taxon>Vertebrata</taxon>
        <taxon>Euteleostomi</taxon>
        <taxon>Archelosauria</taxon>
        <taxon>Archosauria</taxon>
        <taxon>Dinosauria</taxon>
        <taxon>Saurischia</taxon>
        <taxon>Theropoda</taxon>
        <taxon>Coelurosauria</taxon>
        <taxon>Aves</taxon>
        <taxon>Neognathae</taxon>
        <taxon>Neoaves</taxon>
        <taxon>Telluraves</taxon>
        <taxon>Australaves</taxon>
        <taxon>Passeriformes</taxon>
        <taxon>Sylvioidea</taxon>
        <taxon>Zosteropidae</taxon>
        <taxon>Zosterops</taxon>
    </lineage>
</organism>
<dbReference type="SUPFAM" id="SSF46785">
    <property type="entry name" value="Winged helix' DNA-binding domain"/>
    <property type="match status" value="1"/>
</dbReference>
<dbReference type="FunFam" id="1.10.10.10:FF:000041">
    <property type="entry name" value="Interferon regulatory factor 4"/>
    <property type="match status" value="1"/>
</dbReference>
<keyword evidence="4" id="KW-0010">Activator</keyword>
<evidence type="ECO:0000256" key="6">
    <source>
        <dbReference type="ARBA" id="ARBA00023242"/>
    </source>
</evidence>
<evidence type="ECO:0000256" key="5">
    <source>
        <dbReference type="ARBA" id="ARBA00023163"/>
    </source>
</evidence>
<keyword evidence="10" id="KW-1185">Reference proteome</keyword>
<protein>
    <recommendedName>
        <fullName evidence="8">IRF tryptophan pentad repeat domain-containing protein</fullName>
    </recommendedName>
</protein>
<dbReference type="GO" id="GO:0045944">
    <property type="term" value="P:positive regulation of transcription by RNA polymerase II"/>
    <property type="evidence" value="ECO:0007669"/>
    <property type="project" value="UniProtKB-ARBA"/>
</dbReference>
<gene>
    <name evidence="9" type="ORF">HGM15179_016385</name>
</gene>